<keyword evidence="1" id="KW-0808">Transferase</keyword>
<feature type="non-terminal residue" evidence="1">
    <location>
        <position position="1"/>
    </location>
</feature>
<dbReference type="GO" id="GO:0030246">
    <property type="term" value="F:carbohydrate binding"/>
    <property type="evidence" value="ECO:0007669"/>
    <property type="project" value="UniProtKB-KW"/>
</dbReference>
<evidence type="ECO:0000313" key="1">
    <source>
        <dbReference type="EMBL" id="MCI31165.1"/>
    </source>
</evidence>
<keyword evidence="1" id="KW-0723">Serine/threonine-protein kinase</keyword>
<keyword evidence="2" id="KW-1185">Reference proteome</keyword>
<accession>A0A392R6L2</accession>
<evidence type="ECO:0000313" key="2">
    <source>
        <dbReference type="Proteomes" id="UP000265520"/>
    </source>
</evidence>
<reference evidence="1 2" key="1">
    <citation type="journal article" date="2018" name="Front. Plant Sci.">
        <title>Red Clover (Trifolium pratense) and Zigzag Clover (T. medium) - A Picture of Genomic Similarities and Differences.</title>
        <authorList>
            <person name="Dluhosova J."/>
            <person name="Istvanek J."/>
            <person name="Nedelnik J."/>
            <person name="Repkova J."/>
        </authorList>
    </citation>
    <scope>NUCLEOTIDE SEQUENCE [LARGE SCALE GENOMIC DNA]</scope>
    <source>
        <strain evidence="2">cv. 10/8</strain>
        <tissue evidence="1">Leaf</tissue>
    </source>
</reference>
<dbReference type="Proteomes" id="UP000265520">
    <property type="component" value="Unassembled WGS sequence"/>
</dbReference>
<keyword evidence="1" id="KW-0675">Receptor</keyword>
<dbReference type="AlphaFoldDB" id="A0A392R6L2"/>
<name>A0A392R6L2_9FABA</name>
<dbReference type="GO" id="GO:0004674">
    <property type="term" value="F:protein serine/threonine kinase activity"/>
    <property type="evidence" value="ECO:0007669"/>
    <property type="project" value="UniProtKB-KW"/>
</dbReference>
<comment type="caution">
    <text evidence="1">The sequence shown here is derived from an EMBL/GenBank/DDBJ whole genome shotgun (WGS) entry which is preliminary data.</text>
</comment>
<keyword evidence="1" id="KW-0418">Kinase</keyword>
<sequence>GFNIPQVYWTMQNDNRKIIEKYGDVVVSANISDNSWRFYDDKKSLLWQFIFSYTAGVENATWIAVLGRDGVITFSILNSGGSVGDSSIRIPQDPCGTPESCDPYYMCTGNRGCSCPFVVPSCKPGFVSACDEKSE</sequence>
<keyword evidence="1" id="KW-0430">Lectin</keyword>
<organism evidence="1 2">
    <name type="scientific">Trifolium medium</name>
    <dbReference type="NCBI Taxonomy" id="97028"/>
    <lineage>
        <taxon>Eukaryota</taxon>
        <taxon>Viridiplantae</taxon>
        <taxon>Streptophyta</taxon>
        <taxon>Embryophyta</taxon>
        <taxon>Tracheophyta</taxon>
        <taxon>Spermatophyta</taxon>
        <taxon>Magnoliopsida</taxon>
        <taxon>eudicotyledons</taxon>
        <taxon>Gunneridae</taxon>
        <taxon>Pentapetalae</taxon>
        <taxon>rosids</taxon>
        <taxon>fabids</taxon>
        <taxon>Fabales</taxon>
        <taxon>Fabaceae</taxon>
        <taxon>Papilionoideae</taxon>
        <taxon>50 kb inversion clade</taxon>
        <taxon>NPAAA clade</taxon>
        <taxon>Hologalegina</taxon>
        <taxon>IRL clade</taxon>
        <taxon>Trifolieae</taxon>
        <taxon>Trifolium</taxon>
    </lineage>
</organism>
<feature type="non-terminal residue" evidence="1">
    <location>
        <position position="135"/>
    </location>
</feature>
<dbReference type="EMBL" id="LXQA010185090">
    <property type="protein sequence ID" value="MCI31165.1"/>
    <property type="molecule type" value="Genomic_DNA"/>
</dbReference>
<proteinExistence type="predicted"/>
<protein>
    <submittedName>
        <fullName evidence="1">G-type lectin S-receptor-like serine/threonine protein kinase SD2-5-like</fullName>
    </submittedName>
</protein>